<reference evidence="1" key="1">
    <citation type="journal article" date="2024" name="Nature">
        <title>Anoxygenic phototroph of the Chloroflexota uses a type I reaction centre.</title>
        <authorList>
            <person name="Tsuji J.M."/>
            <person name="Shaw N.A."/>
            <person name="Nagashima S."/>
            <person name="Venkiteswaran J.J."/>
            <person name="Schiff S.L."/>
            <person name="Watanabe T."/>
            <person name="Fukui M."/>
            <person name="Hanada S."/>
            <person name="Tank M."/>
            <person name="Neufeld J.D."/>
        </authorList>
    </citation>
    <scope>NUCLEOTIDE SEQUENCE</scope>
    <source>
        <strain evidence="1">L227-S17</strain>
    </source>
</reference>
<name>A0ABY9B8Y0_9CHLR</name>
<sequence length="82" mass="9388">MPLEVQQAIDIESYRVQETTKGKIKLKAQIGELDPIKEKQDYGVKPEDIEPLSLIISELNKRFGTEFGDEDKLLINNLEEIT</sequence>
<dbReference type="RefSeq" id="WP_341471466.1">
    <property type="nucleotide sequence ID" value="NZ_CP128400.1"/>
</dbReference>
<accession>A0ABY9B8Y0</accession>
<dbReference type="Proteomes" id="UP001431572">
    <property type="component" value="Chromosome 2"/>
</dbReference>
<organism evidence="1 2">
    <name type="scientific">Candidatus Chlorohelix allophototropha</name>
    <dbReference type="NCBI Taxonomy" id="3003348"/>
    <lineage>
        <taxon>Bacteria</taxon>
        <taxon>Bacillati</taxon>
        <taxon>Chloroflexota</taxon>
        <taxon>Chloroflexia</taxon>
        <taxon>Candidatus Chloroheliales</taxon>
        <taxon>Candidatus Chloroheliaceae</taxon>
        <taxon>Candidatus Chlorohelix</taxon>
    </lineage>
</organism>
<proteinExistence type="predicted"/>
<evidence type="ECO:0000313" key="1">
    <source>
        <dbReference type="EMBL" id="WJW69586.1"/>
    </source>
</evidence>
<keyword evidence="2" id="KW-1185">Reference proteome</keyword>
<dbReference type="EMBL" id="CP128400">
    <property type="protein sequence ID" value="WJW69586.1"/>
    <property type="molecule type" value="Genomic_DNA"/>
</dbReference>
<evidence type="ECO:0000313" key="2">
    <source>
        <dbReference type="Proteomes" id="UP001431572"/>
    </source>
</evidence>
<protein>
    <submittedName>
        <fullName evidence="1">Uncharacterized protein</fullName>
    </submittedName>
</protein>
<gene>
    <name evidence="1" type="ORF">OZ401_003213</name>
</gene>